<feature type="region of interest" description="Disordered" evidence="1">
    <location>
        <begin position="505"/>
        <end position="603"/>
    </location>
</feature>
<dbReference type="OrthoDB" id="3226250at2759"/>
<evidence type="ECO:0000313" key="2">
    <source>
        <dbReference type="EMBL" id="KIY52713.1"/>
    </source>
</evidence>
<evidence type="ECO:0000256" key="1">
    <source>
        <dbReference type="SAM" id="MobiDB-lite"/>
    </source>
</evidence>
<protein>
    <submittedName>
        <fullName evidence="2">Uncharacterized protein</fullName>
    </submittedName>
</protein>
<proteinExistence type="predicted"/>
<keyword evidence="3" id="KW-1185">Reference proteome</keyword>
<sequence>MPFQVELNGVYSDAKIFNPSWKPDKDRKLKEWNKNVPTLSSFRMFCAKKVIGFDKTEFLGPLPADAPGANGRRVKFIAYIVLKSVSQLSESGMALLDEEFREVRKHRDTVESWLRKLNTIRVRIRCVKNMSAQFLSSPRFPNEFIVHTLEQHRFFFVKSMHIDTFADSVRFMERWRMYALFKQIINDNPDIPREERDVDFFIDKYMSGPYRADERYHRLIFDCESDDEVDEYGRTTRPRYLRPAHSAEILQLFALNANWFLAQQLIASREQQFVNLVKWYQFAREAEARRRSHGLGWEVQRLDPNSDVDDEDEDDAVAYLGLTQFGARASYWAQKIEYIGKLAERPPQEPMPKRHIVKPGRLNFDPDFSEESEEEYVSEPDEGTTKEIQRRAARMTQNPRVRWVFTNPIHLDEFLQWRCPFEGCPFVYDLNNLRPRDARRITSEARRVLMYRGNKDAEAPEVYSAYCEVIEYHRWKHMRANGLDFKRDPESGELSLLLCDKPRKKRRRLRKGKSPERRPAAVAAEPMEVDNHVDENPSPKRGRGRPRMYPPKDRGHTMDVDSDDAPLFDSSPPRPSVPRPPDQIVPRRSGRVRRPSQKQRDYV</sequence>
<feature type="compositionally biased region" description="Pro residues" evidence="1">
    <location>
        <begin position="572"/>
        <end position="583"/>
    </location>
</feature>
<dbReference type="EMBL" id="KN881630">
    <property type="protein sequence ID" value="KIY52713.1"/>
    <property type="molecule type" value="Genomic_DNA"/>
</dbReference>
<organism evidence="2 3">
    <name type="scientific">Fistulina hepatica ATCC 64428</name>
    <dbReference type="NCBI Taxonomy" id="1128425"/>
    <lineage>
        <taxon>Eukaryota</taxon>
        <taxon>Fungi</taxon>
        <taxon>Dikarya</taxon>
        <taxon>Basidiomycota</taxon>
        <taxon>Agaricomycotina</taxon>
        <taxon>Agaricomycetes</taxon>
        <taxon>Agaricomycetidae</taxon>
        <taxon>Agaricales</taxon>
        <taxon>Fistulinaceae</taxon>
        <taxon>Fistulina</taxon>
    </lineage>
</organism>
<feature type="compositionally biased region" description="Basic and acidic residues" evidence="1">
    <location>
        <begin position="550"/>
        <end position="559"/>
    </location>
</feature>
<feature type="compositionally biased region" description="Basic and acidic residues" evidence="1">
    <location>
        <begin position="529"/>
        <end position="538"/>
    </location>
</feature>
<accession>A0A0D7APK7</accession>
<feature type="compositionally biased region" description="Basic residues" evidence="1">
    <location>
        <begin position="588"/>
        <end position="597"/>
    </location>
</feature>
<name>A0A0D7APK7_9AGAR</name>
<evidence type="ECO:0000313" key="3">
    <source>
        <dbReference type="Proteomes" id="UP000054144"/>
    </source>
</evidence>
<dbReference type="Proteomes" id="UP000054144">
    <property type="component" value="Unassembled WGS sequence"/>
</dbReference>
<dbReference type="AlphaFoldDB" id="A0A0D7APK7"/>
<reference evidence="2 3" key="1">
    <citation type="journal article" date="2015" name="Fungal Genet. Biol.">
        <title>Evolution of novel wood decay mechanisms in Agaricales revealed by the genome sequences of Fistulina hepatica and Cylindrobasidium torrendii.</title>
        <authorList>
            <person name="Floudas D."/>
            <person name="Held B.W."/>
            <person name="Riley R."/>
            <person name="Nagy L.G."/>
            <person name="Koehler G."/>
            <person name="Ransdell A.S."/>
            <person name="Younus H."/>
            <person name="Chow J."/>
            <person name="Chiniquy J."/>
            <person name="Lipzen A."/>
            <person name="Tritt A."/>
            <person name="Sun H."/>
            <person name="Haridas S."/>
            <person name="LaButti K."/>
            <person name="Ohm R.A."/>
            <person name="Kues U."/>
            <person name="Blanchette R.A."/>
            <person name="Grigoriev I.V."/>
            <person name="Minto R.E."/>
            <person name="Hibbett D.S."/>
        </authorList>
    </citation>
    <scope>NUCLEOTIDE SEQUENCE [LARGE SCALE GENOMIC DNA]</scope>
    <source>
        <strain evidence="2 3">ATCC 64428</strain>
    </source>
</reference>
<gene>
    <name evidence="2" type="ORF">FISHEDRAFT_69528</name>
</gene>